<dbReference type="OrthoDB" id="444255at2759"/>
<name>A0A367YG78_9ASCO</name>
<comment type="caution">
    <text evidence="2">The sequence shown here is derived from an EMBL/GenBank/DDBJ whole genome shotgun (WGS) entry which is preliminary data.</text>
</comment>
<dbReference type="Pfam" id="PF04991">
    <property type="entry name" value="LicD"/>
    <property type="match status" value="1"/>
</dbReference>
<feature type="domain" description="LicD/FKTN/FKRP nucleotidyltransferase" evidence="1">
    <location>
        <begin position="316"/>
        <end position="415"/>
    </location>
</feature>
<proteinExistence type="predicted"/>
<evidence type="ECO:0000313" key="2">
    <source>
        <dbReference type="EMBL" id="RCK64041.1"/>
    </source>
</evidence>
<dbReference type="InterPro" id="IPR007074">
    <property type="entry name" value="LicD/FKTN/FKRP_NTP_transf"/>
</dbReference>
<gene>
    <name evidence="2" type="ORF">Cantr_10343</name>
</gene>
<evidence type="ECO:0000259" key="1">
    <source>
        <dbReference type="Pfam" id="PF04991"/>
    </source>
</evidence>
<dbReference type="PANTHER" id="PTHR43404:SF1">
    <property type="entry name" value="MNN4P"/>
    <property type="match status" value="1"/>
</dbReference>
<reference evidence="2 3" key="1">
    <citation type="submission" date="2018-06" db="EMBL/GenBank/DDBJ databases">
        <title>Whole genome sequencing of Candida tropicalis (genome annotated by CSBL at Korea University).</title>
        <authorList>
            <person name="Ahn J."/>
        </authorList>
    </citation>
    <scope>NUCLEOTIDE SEQUENCE [LARGE SCALE GENOMIC DNA]</scope>
    <source>
        <strain evidence="2 3">ATCC 20962</strain>
    </source>
</reference>
<accession>A0A367YG78</accession>
<dbReference type="EMBL" id="QLNQ01000023">
    <property type="protein sequence ID" value="RCK64041.1"/>
    <property type="molecule type" value="Genomic_DNA"/>
</dbReference>
<dbReference type="PANTHER" id="PTHR43404">
    <property type="entry name" value="LIPOPOLYSACCHARIDE CHOLINEPHOSPHOTRANSFERASE LICD"/>
    <property type="match status" value="1"/>
</dbReference>
<dbReference type="InterPro" id="IPR052942">
    <property type="entry name" value="LPS_cholinephosphotransferase"/>
</dbReference>
<protein>
    <recommendedName>
        <fullName evidence="1">LicD/FKTN/FKRP nucleotidyltransferase domain-containing protein</fullName>
    </recommendedName>
</protein>
<dbReference type="Proteomes" id="UP000253472">
    <property type="component" value="Unassembled WGS sequence"/>
</dbReference>
<sequence length="578" mass="67404">MINKPLATFPKLNNRRTRWVIVSAIFALCLFRTIHLQLITPPNQLYLQFEALQSHKKNTNFNPKNNLINILDYLHNSPGDDPNEGVVFHWDDWIDLSYADHKLAAARSLENHGVCDSSLIQFASVSAHWLESQTMKKLRGMSHLFCLFAIPQKLIVTTDASFIEVPVIGKQRLGLQHRVNSHVVTTSEVVDSMTSLNLGGTNKMAVHNITRLLNRVDLDPNDFIFDPASEIEELQDRLEELSITLKELKHLEFLKYANKLVDKTDRYFKYPWIYTDIVQGNSHHTAYPFFNRFIGDRERQSVLHHMVRVWFQLMESYGYQSWINYGSLLGWKFNGLNMPWDTDIDIQMPIQQLNQLAQDFNRTLILENPRFGNARYWLEISPTYVRQGNSKNHIDARFIDISTGLYIDITALSHDKDIAPPIETSEDSFPVHCKNWNWHNLDEIGPIQHAFFEGASVYLPNNISSILSKKYGDGALEQTHFHNHFYQKDISMWINLDNCPQPQAISNNFCNSKVIQDEYNIIKECTSRHKYLQKTTDPNAVELMADLPIFRKDPWDFYYDINNDLVHNDRWYVRKETV</sequence>
<evidence type="ECO:0000313" key="3">
    <source>
        <dbReference type="Proteomes" id="UP000253472"/>
    </source>
</evidence>
<organism evidence="2 3">
    <name type="scientific">Candida viswanathii</name>
    <dbReference type="NCBI Taxonomy" id="5486"/>
    <lineage>
        <taxon>Eukaryota</taxon>
        <taxon>Fungi</taxon>
        <taxon>Dikarya</taxon>
        <taxon>Ascomycota</taxon>
        <taxon>Saccharomycotina</taxon>
        <taxon>Pichiomycetes</taxon>
        <taxon>Debaryomycetaceae</taxon>
        <taxon>Candida/Lodderomyces clade</taxon>
        <taxon>Candida</taxon>
    </lineage>
</organism>
<dbReference type="STRING" id="5486.A0A367YG78"/>
<dbReference type="AlphaFoldDB" id="A0A367YG78"/>
<dbReference type="GO" id="GO:0009100">
    <property type="term" value="P:glycoprotein metabolic process"/>
    <property type="evidence" value="ECO:0007669"/>
    <property type="project" value="UniProtKB-ARBA"/>
</dbReference>
<keyword evidence="3" id="KW-1185">Reference proteome</keyword>